<evidence type="ECO:0000313" key="3">
    <source>
        <dbReference type="EMBL" id="KAH0541624.1"/>
    </source>
</evidence>
<feature type="compositionally biased region" description="Low complexity" evidence="1">
    <location>
        <begin position="104"/>
        <end position="115"/>
    </location>
</feature>
<dbReference type="PANTHER" id="PTHR28094">
    <property type="entry name" value="MEIOTICALLY UP-REGULATED GENE 113 PROTEIN"/>
    <property type="match status" value="1"/>
</dbReference>
<dbReference type="InterPro" id="IPR018306">
    <property type="entry name" value="Phage_T5_Orf172_DNA-bd"/>
</dbReference>
<dbReference type="Pfam" id="PF10544">
    <property type="entry name" value="T5orf172"/>
    <property type="match status" value="1"/>
</dbReference>
<evidence type="ECO:0000256" key="1">
    <source>
        <dbReference type="SAM" id="MobiDB-lite"/>
    </source>
</evidence>
<feature type="compositionally biased region" description="Low complexity" evidence="1">
    <location>
        <begin position="466"/>
        <end position="478"/>
    </location>
</feature>
<dbReference type="Proteomes" id="UP000698800">
    <property type="component" value="Unassembled WGS sequence"/>
</dbReference>
<dbReference type="EMBL" id="JAGHQL010000073">
    <property type="protein sequence ID" value="KAH0541624.1"/>
    <property type="molecule type" value="Genomic_DNA"/>
</dbReference>
<protein>
    <recommendedName>
        <fullName evidence="2">Bacteriophage T5 Orf172 DNA-binding domain-containing protein</fullName>
    </recommendedName>
</protein>
<gene>
    <name evidence="3" type="ORF">FGG08_003914</name>
</gene>
<feature type="region of interest" description="Disordered" evidence="1">
    <location>
        <begin position="1"/>
        <end position="74"/>
    </location>
</feature>
<dbReference type="SMART" id="SM00974">
    <property type="entry name" value="T5orf172"/>
    <property type="match status" value="1"/>
</dbReference>
<dbReference type="InterPro" id="IPR053006">
    <property type="entry name" value="Meiosis_regulatory"/>
</dbReference>
<keyword evidence="4" id="KW-1185">Reference proteome</keyword>
<feature type="compositionally biased region" description="Basic and acidic residues" evidence="1">
    <location>
        <begin position="20"/>
        <end position="35"/>
    </location>
</feature>
<proteinExistence type="predicted"/>
<evidence type="ECO:0000259" key="2">
    <source>
        <dbReference type="SMART" id="SM00974"/>
    </source>
</evidence>
<accession>A0A9P8I6C1</accession>
<sequence>MPRSPKNIVVVEDASYMKAPRQDPEVAKPEGRDVSIPRTPSRTRLRPESRHKPCSTSMENAPAQPAHTRGLGTSGHRAEDLLASYLQNLQLRETVERQDGLTASPGSPESPSSEGYNSIWGTPESSGGNTSSACTTPSPRYRHRVSLREEPSSPTTAHRPGGSSRTHSAAVPVQKTGRNTAAEEANIGTNHGSAKTAQYPPLLGRESVPEVLTKDLGSRDMIDGEIYAYKTSRYPGLIKIGYTKNASRERAKAWGQGCGYKATVLYPKAPNGGVRLPHAHRAESLIMAELGYCRKRLPPCMECARQHEEWFEIELESMVEIIEKWSLWILRRPYQETGGVWRLKMHLCNILDRLERYPDISPKPYERKLIPQFPRRPPTGGLPRKRSGGYAKKVKRAIKASLSGAKRPAGMSLQIPMDKQQAGQTKAAEPVPAEPSTTTAATAATPVPTTALPDPRLPSKPPPPTTTTTATRGPPQATHSTTRFLRDPSAAPKPPIPDANPILDRILKFLLKLVLLHIAASFILSFYPQQDSLAVRAVLLFVYFYFLPSERGWATVR</sequence>
<feature type="domain" description="Bacteriophage T5 Orf172 DNA-binding" evidence="2">
    <location>
        <begin position="232"/>
        <end position="325"/>
    </location>
</feature>
<feature type="compositionally biased region" description="Pro residues" evidence="1">
    <location>
        <begin position="455"/>
        <end position="465"/>
    </location>
</feature>
<feature type="region of interest" description="Disordered" evidence="1">
    <location>
        <begin position="98"/>
        <end position="176"/>
    </location>
</feature>
<name>A0A9P8I6C1_9PEZI</name>
<feature type="compositionally biased region" description="Basic residues" evidence="1">
    <location>
        <begin position="383"/>
        <end position="394"/>
    </location>
</feature>
<feature type="compositionally biased region" description="Polar residues" evidence="1">
    <location>
        <begin position="119"/>
        <end position="138"/>
    </location>
</feature>
<dbReference type="AlphaFoldDB" id="A0A9P8I6C1"/>
<comment type="caution">
    <text evidence="3">The sequence shown here is derived from an EMBL/GenBank/DDBJ whole genome shotgun (WGS) entry which is preliminary data.</text>
</comment>
<feature type="compositionally biased region" description="Low complexity" evidence="1">
    <location>
        <begin position="427"/>
        <end position="454"/>
    </location>
</feature>
<evidence type="ECO:0000313" key="4">
    <source>
        <dbReference type="Proteomes" id="UP000698800"/>
    </source>
</evidence>
<reference evidence="3" key="1">
    <citation type="submission" date="2021-03" db="EMBL/GenBank/DDBJ databases">
        <title>Comparative genomics and phylogenomic investigation of the class Geoglossomycetes provide insights into ecological specialization and systematics.</title>
        <authorList>
            <person name="Melie T."/>
            <person name="Pirro S."/>
            <person name="Miller A.N."/>
            <person name="Quandt A."/>
        </authorList>
    </citation>
    <scope>NUCLEOTIDE SEQUENCE</scope>
    <source>
        <strain evidence="3">GBOQ0MN5Z8</strain>
    </source>
</reference>
<feature type="region of interest" description="Disordered" evidence="1">
    <location>
        <begin position="417"/>
        <end position="497"/>
    </location>
</feature>
<organism evidence="3 4">
    <name type="scientific">Glutinoglossum americanum</name>
    <dbReference type="NCBI Taxonomy" id="1670608"/>
    <lineage>
        <taxon>Eukaryota</taxon>
        <taxon>Fungi</taxon>
        <taxon>Dikarya</taxon>
        <taxon>Ascomycota</taxon>
        <taxon>Pezizomycotina</taxon>
        <taxon>Geoglossomycetes</taxon>
        <taxon>Geoglossales</taxon>
        <taxon>Geoglossaceae</taxon>
        <taxon>Glutinoglossum</taxon>
    </lineage>
</organism>
<feature type="region of interest" description="Disordered" evidence="1">
    <location>
        <begin position="369"/>
        <end position="394"/>
    </location>
</feature>
<dbReference type="PANTHER" id="PTHR28094:SF1">
    <property type="entry name" value="MEIOTICALLY UP-REGULATED GENE 113 PROTEIN"/>
    <property type="match status" value="1"/>
</dbReference>
<dbReference type="OrthoDB" id="3511049at2759"/>